<gene>
    <name evidence="1" type="ORF">BUALT_Bualt02G0111700</name>
</gene>
<keyword evidence="2" id="KW-1185">Reference proteome</keyword>
<evidence type="ECO:0000313" key="1">
    <source>
        <dbReference type="EMBL" id="KAG8388305.1"/>
    </source>
</evidence>
<proteinExistence type="predicted"/>
<evidence type="ECO:0000313" key="2">
    <source>
        <dbReference type="Proteomes" id="UP000826271"/>
    </source>
</evidence>
<comment type="caution">
    <text evidence="1">The sequence shown here is derived from an EMBL/GenBank/DDBJ whole genome shotgun (WGS) entry which is preliminary data.</text>
</comment>
<organism evidence="1 2">
    <name type="scientific">Buddleja alternifolia</name>
    <dbReference type="NCBI Taxonomy" id="168488"/>
    <lineage>
        <taxon>Eukaryota</taxon>
        <taxon>Viridiplantae</taxon>
        <taxon>Streptophyta</taxon>
        <taxon>Embryophyta</taxon>
        <taxon>Tracheophyta</taxon>
        <taxon>Spermatophyta</taxon>
        <taxon>Magnoliopsida</taxon>
        <taxon>eudicotyledons</taxon>
        <taxon>Gunneridae</taxon>
        <taxon>Pentapetalae</taxon>
        <taxon>asterids</taxon>
        <taxon>lamiids</taxon>
        <taxon>Lamiales</taxon>
        <taxon>Scrophulariaceae</taxon>
        <taxon>Buddlejeae</taxon>
        <taxon>Buddleja</taxon>
    </lineage>
</organism>
<dbReference type="AlphaFoldDB" id="A0AAV6YAE0"/>
<accession>A0AAV6YAE0</accession>
<reference evidence="1" key="1">
    <citation type="submission" date="2019-10" db="EMBL/GenBank/DDBJ databases">
        <authorList>
            <person name="Zhang R."/>
            <person name="Pan Y."/>
            <person name="Wang J."/>
            <person name="Ma R."/>
            <person name="Yu S."/>
        </authorList>
    </citation>
    <scope>NUCLEOTIDE SEQUENCE</scope>
    <source>
        <strain evidence="1">LA-IB0</strain>
        <tissue evidence="1">Leaf</tissue>
    </source>
</reference>
<protein>
    <submittedName>
        <fullName evidence="1">Uncharacterized protein</fullName>
    </submittedName>
</protein>
<dbReference type="Proteomes" id="UP000826271">
    <property type="component" value="Unassembled WGS sequence"/>
</dbReference>
<dbReference type="EMBL" id="WHWC01000002">
    <property type="protein sequence ID" value="KAG8388305.1"/>
    <property type="molecule type" value="Genomic_DNA"/>
</dbReference>
<sequence>MSSFKATNNVLFAVVKIIVSGICASLTKALAVTSRDTIASVSKCGFEDSARALSASVRYLHGHCYTAAFQGADEDLDFSAKRRLVRYVKGYIISVLADSHVARVFFSSLKPKYCKVLPRLELCGVGFSEEEVFWEIVFDSMLVISVTGGLKLKPLGDGCL</sequence>
<name>A0AAV6YAE0_9LAMI</name>